<keyword evidence="3" id="KW-1185">Reference proteome</keyword>
<dbReference type="Gene3D" id="3.40.50.1820">
    <property type="entry name" value="alpha/beta hydrolase"/>
    <property type="match status" value="1"/>
</dbReference>
<reference evidence="3" key="1">
    <citation type="journal article" date="2019" name="Int. J. Syst. Evol. Microbiol.">
        <title>The Global Catalogue of Microorganisms (GCM) 10K type strain sequencing project: providing services to taxonomists for standard genome sequencing and annotation.</title>
        <authorList>
            <consortium name="The Broad Institute Genomics Platform"/>
            <consortium name="The Broad Institute Genome Sequencing Center for Infectious Disease"/>
            <person name="Wu L."/>
            <person name="Ma J."/>
        </authorList>
    </citation>
    <scope>NUCLEOTIDE SEQUENCE [LARGE SCALE GENOMIC DNA]</scope>
    <source>
        <strain evidence="3">XZYJ18</strain>
    </source>
</reference>
<dbReference type="InterPro" id="IPR010520">
    <property type="entry name" value="FrsA-like"/>
</dbReference>
<evidence type="ECO:0000313" key="2">
    <source>
        <dbReference type="EMBL" id="MFC5136716.1"/>
    </source>
</evidence>
<dbReference type="InterPro" id="IPR029058">
    <property type="entry name" value="AB_hydrolase_fold"/>
</dbReference>
<sequence>MSYEFPVDVEGVWRERAPQFVNLGIPRQEVDHLAGVVDDMWADRPGGWCFAWSALADRYARAGQPELAAKAYGAARFPCLADAARVTAHRHQIEQYELAAPGFPVTLERRWVTTHLRGEVVEVPVHVLAEADAPADTPVLMATGGIDTGKVDLHPMWVSYVRGAHVRVVACDIPGTGELTHIPLRRGTTEILDGVAGFARTLTTGKVGQLGMSFGGYFSAHAGLTEIVDAAVVVGGPVSAAFSSENARALLYACRTSSATPPASRASPPPSRSSRSSRRSRSTTCWRSAPTAPCW</sequence>
<name>A0ABV9Z899_9PSEU</name>
<comment type="caution">
    <text evidence="2">The sequence shown here is derived from an EMBL/GenBank/DDBJ whole genome shotgun (WGS) entry which is preliminary data.</text>
</comment>
<keyword evidence="2" id="KW-0378">Hydrolase</keyword>
<dbReference type="EMBL" id="JBHSKG010000001">
    <property type="protein sequence ID" value="MFC5136716.1"/>
    <property type="molecule type" value="Genomic_DNA"/>
</dbReference>
<proteinExistence type="predicted"/>
<protein>
    <submittedName>
        <fullName evidence="2">Alpha/beta hydrolase</fullName>
    </submittedName>
</protein>
<dbReference type="Pfam" id="PF06500">
    <property type="entry name" value="FrsA-like"/>
    <property type="match status" value="1"/>
</dbReference>
<accession>A0ABV9Z899</accession>
<feature type="region of interest" description="Disordered" evidence="1">
    <location>
        <begin position="258"/>
        <end position="295"/>
    </location>
</feature>
<dbReference type="SUPFAM" id="SSF53474">
    <property type="entry name" value="alpha/beta-Hydrolases"/>
    <property type="match status" value="1"/>
</dbReference>
<dbReference type="Proteomes" id="UP001596175">
    <property type="component" value="Unassembled WGS sequence"/>
</dbReference>
<gene>
    <name evidence="2" type="ORF">ACFPK1_00585</name>
</gene>
<evidence type="ECO:0000313" key="3">
    <source>
        <dbReference type="Proteomes" id="UP001596175"/>
    </source>
</evidence>
<organism evidence="2 3">
    <name type="scientific">Actinomycetospora rhizophila</name>
    <dbReference type="NCBI Taxonomy" id="1416876"/>
    <lineage>
        <taxon>Bacteria</taxon>
        <taxon>Bacillati</taxon>
        <taxon>Actinomycetota</taxon>
        <taxon>Actinomycetes</taxon>
        <taxon>Pseudonocardiales</taxon>
        <taxon>Pseudonocardiaceae</taxon>
        <taxon>Actinomycetospora</taxon>
    </lineage>
</organism>
<dbReference type="RefSeq" id="WP_378018958.1">
    <property type="nucleotide sequence ID" value="NZ_JBHSKG010000001.1"/>
</dbReference>
<dbReference type="GO" id="GO:0016787">
    <property type="term" value="F:hydrolase activity"/>
    <property type="evidence" value="ECO:0007669"/>
    <property type="project" value="UniProtKB-KW"/>
</dbReference>
<evidence type="ECO:0000256" key="1">
    <source>
        <dbReference type="SAM" id="MobiDB-lite"/>
    </source>
</evidence>